<feature type="transmembrane region" description="Helical" evidence="5">
    <location>
        <begin position="26"/>
        <end position="42"/>
    </location>
</feature>
<keyword evidence="6" id="KW-0732">Signal</keyword>
<protein>
    <submittedName>
        <fullName evidence="8">O-antigen polymerase</fullName>
    </submittedName>
</protein>
<proteinExistence type="predicted"/>
<dbReference type="PANTHER" id="PTHR37422">
    <property type="entry name" value="TEICHURONIC ACID BIOSYNTHESIS PROTEIN TUAE"/>
    <property type="match status" value="1"/>
</dbReference>
<feature type="transmembrane region" description="Helical" evidence="5">
    <location>
        <begin position="54"/>
        <end position="76"/>
    </location>
</feature>
<feature type="transmembrane region" description="Helical" evidence="5">
    <location>
        <begin position="367"/>
        <end position="387"/>
    </location>
</feature>
<dbReference type="RefSeq" id="WP_147164096.1">
    <property type="nucleotide sequence ID" value="NZ_BJZO01000060.1"/>
</dbReference>
<reference evidence="8 9" key="1">
    <citation type="submission" date="2019-07" db="EMBL/GenBank/DDBJ databases">
        <title>Whole genome shotgun sequence of Rhodospirillum oryzae NBRC 107573.</title>
        <authorList>
            <person name="Hosoyama A."/>
            <person name="Uohara A."/>
            <person name="Ohji S."/>
            <person name="Ichikawa N."/>
        </authorList>
    </citation>
    <scope>NUCLEOTIDE SEQUENCE [LARGE SCALE GENOMIC DNA]</scope>
    <source>
        <strain evidence="8 9">NBRC 107573</strain>
    </source>
</reference>
<feature type="transmembrane region" description="Helical" evidence="5">
    <location>
        <begin position="159"/>
        <end position="180"/>
    </location>
</feature>
<comment type="caution">
    <text evidence="8">The sequence shown here is derived from an EMBL/GenBank/DDBJ whole genome shotgun (WGS) entry which is preliminary data.</text>
</comment>
<keyword evidence="4 5" id="KW-0472">Membrane</keyword>
<evidence type="ECO:0000256" key="3">
    <source>
        <dbReference type="ARBA" id="ARBA00022989"/>
    </source>
</evidence>
<feature type="domain" description="O-antigen ligase-related" evidence="7">
    <location>
        <begin position="193"/>
        <end position="343"/>
    </location>
</feature>
<gene>
    <name evidence="8" type="ORF">ROR02_22150</name>
</gene>
<evidence type="ECO:0000313" key="8">
    <source>
        <dbReference type="EMBL" id="GEO82084.1"/>
    </source>
</evidence>
<feature type="transmembrane region" description="Helical" evidence="5">
    <location>
        <begin position="88"/>
        <end position="106"/>
    </location>
</feature>
<evidence type="ECO:0000313" key="9">
    <source>
        <dbReference type="Proteomes" id="UP000321567"/>
    </source>
</evidence>
<feature type="transmembrane region" description="Helical" evidence="5">
    <location>
        <begin position="332"/>
        <end position="355"/>
    </location>
</feature>
<dbReference type="Proteomes" id="UP000321567">
    <property type="component" value="Unassembled WGS sequence"/>
</dbReference>
<evidence type="ECO:0000256" key="2">
    <source>
        <dbReference type="ARBA" id="ARBA00022692"/>
    </source>
</evidence>
<dbReference type="AlphaFoldDB" id="A0A512H9F5"/>
<sequence>MTRIGWLALALLASVPFTAVHAHSQVILPVGVLALTGLWRLAREPGTGAFLASWVRSPVFVCCALFAAWVMISAAWSPASGTALWRPFVTVPGILGAGLLLGRALAPLPPGDPLGRWGTRALAAGLLGGVGSFYAGLGVRVVDPGVLPFALPDPLPPLFVFNPAVSIWTLLLWPAVLLFLREGRGKLAAGLGVALASVVLLSESEASKVALLAGGVASAIALALPRITCRAVAWGAAAGFLALPLAVTRLLSDGTLAALAPGLGFSVQHRLLIWRFVTERILEHPWVGWGIGASRAFKGAPVEARIFTPDQGWQTRMVDALPIHPHNMPLQIWFETGLVGLLPVIAGLAWAGWRLGRRDGPPRSERALLAGVLATGVALSLGSYEAWQAWTLTSGLLAASLTSLGHKAGPGRG</sequence>
<evidence type="ECO:0000256" key="5">
    <source>
        <dbReference type="SAM" id="Phobius"/>
    </source>
</evidence>
<dbReference type="InterPro" id="IPR007016">
    <property type="entry name" value="O-antigen_ligase-rel_domated"/>
</dbReference>
<feature type="chain" id="PRO_5022082978" evidence="6">
    <location>
        <begin position="23"/>
        <end position="413"/>
    </location>
</feature>
<name>A0A512H9F5_9PROT</name>
<dbReference type="EMBL" id="BJZO01000060">
    <property type="protein sequence ID" value="GEO82084.1"/>
    <property type="molecule type" value="Genomic_DNA"/>
</dbReference>
<organism evidence="8 9">
    <name type="scientific">Pararhodospirillum oryzae</name>
    <dbReference type="NCBI Taxonomy" id="478448"/>
    <lineage>
        <taxon>Bacteria</taxon>
        <taxon>Pseudomonadati</taxon>
        <taxon>Pseudomonadota</taxon>
        <taxon>Alphaproteobacteria</taxon>
        <taxon>Rhodospirillales</taxon>
        <taxon>Rhodospirillaceae</taxon>
        <taxon>Pararhodospirillum</taxon>
    </lineage>
</organism>
<evidence type="ECO:0000256" key="1">
    <source>
        <dbReference type="ARBA" id="ARBA00004141"/>
    </source>
</evidence>
<dbReference type="InterPro" id="IPR051533">
    <property type="entry name" value="WaaL-like"/>
</dbReference>
<keyword evidence="3 5" id="KW-1133">Transmembrane helix</keyword>
<accession>A0A512H9F5</accession>
<dbReference type="Pfam" id="PF04932">
    <property type="entry name" value="Wzy_C"/>
    <property type="match status" value="1"/>
</dbReference>
<feature type="transmembrane region" description="Helical" evidence="5">
    <location>
        <begin position="118"/>
        <end position="139"/>
    </location>
</feature>
<comment type="subcellular location">
    <subcellularLocation>
        <location evidence="1">Membrane</location>
        <topology evidence="1">Multi-pass membrane protein</topology>
    </subcellularLocation>
</comment>
<dbReference type="PANTHER" id="PTHR37422:SF13">
    <property type="entry name" value="LIPOPOLYSACCHARIDE BIOSYNTHESIS PROTEIN PA4999-RELATED"/>
    <property type="match status" value="1"/>
</dbReference>
<keyword evidence="2 5" id="KW-0812">Transmembrane</keyword>
<feature type="signal peptide" evidence="6">
    <location>
        <begin position="1"/>
        <end position="22"/>
    </location>
</feature>
<evidence type="ECO:0000256" key="4">
    <source>
        <dbReference type="ARBA" id="ARBA00023136"/>
    </source>
</evidence>
<feature type="transmembrane region" description="Helical" evidence="5">
    <location>
        <begin position="231"/>
        <end position="251"/>
    </location>
</feature>
<evidence type="ECO:0000259" key="7">
    <source>
        <dbReference type="Pfam" id="PF04932"/>
    </source>
</evidence>
<evidence type="ECO:0000256" key="6">
    <source>
        <dbReference type="SAM" id="SignalP"/>
    </source>
</evidence>
<dbReference type="GO" id="GO:0016020">
    <property type="term" value="C:membrane"/>
    <property type="evidence" value="ECO:0007669"/>
    <property type="project" value="UniProtKB-SubCell"/>
</dbReference>
<keyword evidence="9" id="KW-1185">Reference proteome</keyword>
<dbReference type="OrthoDB" id="8050531at2"/>